<organism evidence="3 4">
    <name type="scientific">Rubrobacter taiwanensis</name>
    <dbReference type="NCBI Taxonomy" id="185139"/>
    <lineage>
        <taxon>Bacteria</taxon>
        <taxon>Bacillati</taxon>
        <taxon>Actinomycetota</taxon>
        <taxon>Rubrobacteria</taxon>
        <taxon>Rubrobacterales</taxon>
        <taxon>Rubrobacteraceae</taxon>
        <taxon>Rubrobacter</taxon>
    </lineage>
</organism>
<keyword evidence="3" id="KW-0413">Isomerase</keyword>
<comment type="caution">
    <text evidence="3">The sequence shown here is derived from an EMBL/GenBank/DDBJ whole genome shotgun (WGS) entry which is preliminary data.</text>
</comment>
<sequence>MKGASVVEYEVVGGVARIHLNRPRRLNAVVPELVEGLNAALDRALEEEVGAAVLAGRGRAFCSGADLKRREPPVSEAELRRRMQRVQDVTRRVRRVPFPVISAVHGYALGAGCEFALACDLVVAARDAVFGFPEVSVGRGVTGGISHLLPLAVGPARAKELVLLGERFGAERAAELGLVNRVVESGKHEAAALELARRLSGLPRGAVARAKYALDRGAQSGIETAFEVEVDYAVAARLSEESERAAEEFRNRKKEED</sequence>
<comment type="similarity">
    <text evidence="1 2">Belongs to the enoyl-CoA hydratase/isomerase family.</text>
</comment>
<evidence type="ECO:0000256" key="2">
    <source>
        <dbReference type="RuleBase" id="RU003707"/>
    </source>
</evidence>
<dbReference type="GO" id="GO:0016853">
    <property type="term" value="F:isomerase activity"/>
    <property type="evidence" value="ECO:0007669"/>
    <property type="project" value="UniProtKB-KW"/>
</dbReference>
<reference evidence="3 4" key="1">
    <citation type="submission" date="2019-03" db="EMBL/GenBank/DDBJ databases">
        <title>Whole genome sequence of a novel Rubrobacter taiwanensis strain, isolated from Yellowstone National Park.</title>
        <authorList>
            <person name="Freed S."/>
            <person name="Ramaley R.F."/>
            <person name="Kyndt J.A."/>
        </authorList>
    </citation>
    <scope>NUCLEOTIDE SEQUENCE [LARGE SCALE GENOMIC DNA]</scope>
    <source>
        <strain evidence="3 4">Yellowstone</strain>
    </source>
</reference>
<evidence type="ECO:0000256" key="1">
    <source>
        <dbReference type="ARBA" id="ARBA00005254"/>
    </source>
</evidence>
<evidence type="ECO:0000313" key="3">
    <source>
        <dbReference type="EMBL" id="TCJ19818.1"/>
    </source>
</evidence>
<dbReference type="PANTHER" id="PTHR43802">
    <property type="entry name" value="ENOYL-COA HYDRATASE"/>
    <property type="match status" value="1"/>
</dbReference>
<dbReference type="AlphaFoldDB" id="A0A4R1BQI1"/>
<protein>
    <submittedName>
        <fullName evidence="3">Enoyl-CoA hydratase/isomerase family protein</fullName>
    </submittedName>
</protein>
<keyword evidence="4" id="KW-1185">Reference proteome</keyword>
<dbReference type="CDD" id="cd06558">
    <property type="entry name" value="crotonase-like"/>
    <property type="match status" value="1"/>
</dbReference>
<dbReference type="PANTHER" id="PTHR43802:SF1">
    <property type="entry name" value="IP11341P-RELATED"/>
    <property type="match status" value="1"/>
</dbReference>
<gene>
    <name evidence="3" type="ORF">E0L93_02350</name>
</gene>
<dbReference type="Pfam" id="PF00378">
    <property type="entry name" value="ECH_1"/>
    <property type="match status" value="1"/>
</dbReference>
<proteinExistence type="inferred from homology"/>
<dbReference type="RefSeq" id="WP_132687960.1">
    <property type="nucleotide sequence ID" value="NZ_SKBU01000006.1"/>
</dbReference>
<dbReference type="EMBL" id="SKBU01000006">
    <property type="protein sequence ID" value="TCJ19818.1"/>
    <property type="molecule type" value="Genomic_DNA"/>
</dbReference>
<dbReference type="PROSITE" id="PS00166">
    <property type="entry name" value="ENOYL_COA_HYDRATASE"/>
    <property type="match status" value="1"/>
</dbReference>
<accession>A0A4R1BQI1</accession>
<name>A0A4R1BQI1_9ACTN</name>
<dbReference type="Gene3D" id="3.90.226.10">
    <property type="entry name" value="2-enoyl-CoA Hydratase, Chain A, domain 1"/>
    <property type="match status" value="1"/>
</dbReference>
<dbReference type="InterPro" id="IPR029045">
    <property type="entry name" value="ClpP/crotonase-like_dom_sf"/>
</dbReference>
<evidence type="ECO:0000313" key="4">
    <source>
        <dbReference type="Proteomes" id="UP000295244"/>
    </source>
</evidence>
<dbReference type="InterPro" id="IPR001753">
    <property type="entry name" value="Enoyl-CoA_hydra/iso"/>
</dbReference>
<dbReference type="InterPro" id="IPR018376">
    <property type="entry name" value="Enoyl-CoA_hyd/isom_CS"/>
</dbReference>
<dbReference type="OrthoDB" id="9774843at2"/>
<dbReference type="Proteomes" id="UP000295244">
    <property type="component" value="Unassembled WGS sequence"/>
</dbReference>
<dbReference type="SUPFAM" id="SSF52096">
    <property type="entry name" value="ClpP/crotonase"/>
    <property type="match status" value="1"/>
</dbReference>